<keyword evidence="3" id="KW-1185">Reference proteome</keyword>
<comment type="caution">
    <text evidence="2">The sequence shown here is derived from an EMBL/GenBank/DDBJ whole genome shotgun (WGS) entry which is preliminary data.</text>
</comment>
<dbReference type="Proteomes" id="UP001341840">
    <property type="component" value="Unassembled WGS sequence"/>
</dbReference>
<feature type="region of interest" description="Disordered" evidence="1">
    <location>
        <begin position="1"/>
        <end position="25"/>
    </location>
</feature>
<name>A0ABU6VV08_9FABA</name>
<protein>
    <submittedName>
        <fullName evidence="2">Uncharacterized protein</fullName>
    </submittedName>
</protein>
<proteinExistence type="predicted"/>
<accession>A0ABU6VV08</accession>
<evidence type="ECO:0000313" key="3">
    <source>
        <dbReference type="Proteomes" id="UP001341840"/>
    </source>
</evidence>
<evidence type="ECO:0000313" key="2">
    <source>
        <dbReference type="EMBL" id="MED6177379.1"/>
    </source>
</evidence>
<sequence length="70" mass="7823">MARKGKEVASAATPSRGRRTANSNRDRIYYEHLPSDVDDDFVATVKAYNECNFNMDGVLDGTQRCRVAPN</sequence>
<organism evidence="2 3">
    <name type="scientific">Stylosanthes scabra</name>
    <dbReference type="NCBI Taxonomy" id="79078"/>
    <lineage>
        <taxon>Eukaryota</taxon>
        <taxon>Viridiplantae</taxon>
        <taxon>Streptophyta</taxon>
        <taxon>Embryophyta</taxon>
        <taxon>Tracheophyta</taxon>
        <taxon>Spermatophyta</taxon>
        <taxon>Magnoliopsida</taxon>
        <taxon>eudicotyledons</taxon>
        <taxon>Gunneridae</taxon>
        <taxon>Pentapetalae</taxon>
        <taxon>rosids</taxon>
        <taxon>fabids</taxon>
        <taxon>Fabales</taxon>
        <taxon>Fabaceae</taxon>
        <taxon>Papilionoideae</taxon>
        <taxon>50 kb inversion clade</taxon>
        <taxon>dalbergioids sensu lato</taxon>
        <taxon>Dalbergieae</taxon>
        <taxon>Pterocarpus clade</taxon>
        <taxon>Stylosanthes</taxon>
    </lineage>
</organism>
<gene>
    <name evidence="2" type="ORF">PIB30_097570</name>
</gene>
<reference evidence="2 3" key="1">
    <citation type="journal article" date="2023" name="Plants (Basel)">
        <title>Bridging the Gap: Combining Genomics and Transcriptomics Approaches to Understand Stylosanthes scabra, an Orphan Legume from the Brazilian Caatinga.</title>
        <authorList>
            <person name="Ferreira-Neto J.R.C."/>
            <person name="da Silva M.D."/>
            <person name="Binneck E."/>
            <person name="de Melo N.F."/>
            <person name="da Silva R.H."/>
            <person name="de Melo A.L.T.M."/>
            <person name="Pandolfi V."/>
            <person name="Bustamante F.O."/>
            <person name="Brasileiro-Vidal A.C."/>
            <person name="Benko-Iseppon A.M."/>
        </authorList>
    </citation>
    <scope>NUCLEOTIDE SEQUENCE [LARGE SCALE GENOMIC DNA]</scope>
    <source>
        <tissue evidence="2">Leaves</tissue>
    </source>
</reference>
<dbReference type="EMBL" id="JASCZI010153445">
    <property type="protein sequence ID" value="MED6177379.1"/>
    <property type="molecule type" value="Genomic_DNA"/>
</dbReference>
<evidence type="ECO:0000256" key="1">
    <source>
        <dbReference type="SAM" id="MobiDB-lite"/>
    </source>
</evidence>